<dbReference type="InterPro" id="IPR050336">
    <property type="entry name" value="Chromosome_partition/occlusion"/>
</dbReference>
<dbReference type="GO" id="GO:0005694">
    <property type="term" value="C:chromosome"/>
    <property type="evidence" value="ECO:0007669"/>
    <property type="project" value="TreeGrafter"/>
</dbReference>
<dbReference type="CDD" id="cd16405">
    <property type="entry name" value="RepB_like_N"/>
    <property type="match status" value="1"/>
</dbReference>
<protein>
    <submittedName>
        <fullName evidence="3">Chromosome-partitioning protein ParB</fullName>
    </submittedName>
</protein>
<evidence type="ECO:0000259" key="2">
    <source>
        <dbReference type="SMART" id="SM00470"/>
    </source>
</evidence>
<gene>
    <name evidence="3" type="primary">parB_1</name>
    <name evidence="3" type="ORF">RUE5091_01938</name>
</gene>
<dbReference type="STRING" id="1715692.RUE5091_01938"/>
<dbReference type="Proteomes" id="UP000051260">
    <property type="component" value="Unassembled WGS sequence"/>
</dbReference>
<sequence length="324" mass="35198">MALKQNKTSMAAAIAAAAGNPPIPPTKTERANAALPRGTIASVRVGAGGIQDIDTSLILPWGPKDRLGIELTPVNSEAEPTVDSAVLELAESIKDAGGQQVPVLLRPSEDVDGHFEVIYGRRRILACQHLNQPVRALVRTLDDKEALQAKGLENSSRVDLSYYERARFAREILNQGYDRSEAITALAISKNTLSQLERVTNDIPDDLGDMIGPAPKSGRPKWTALADALRKGVITAEKAKKLLQTLNVANSDDRLTRLLSSLTLKKKAQEVRPAPDVVIKTSNSAVNMTIKRAGDNEAYTSWLSDNLGQIIQDSYERFKESAEE</sequence>
<evidence type="ECO:0000256" key="1">
    <source>
        <dbReference type="ARBA" id="ARBA00006295"/>
    </source>
</evidence>
<dbReference type="SMART" id="SM00470">
    <property type="entry name" value="ParB"/>
    <property type="match status" value="1"/>
</dbReference>
<dbReference type="Pfam" id="PF02195">
    <property type="entry name" value="ParB_N"/>
    <property type="match status" value="1"/>
</dbReference>
<comment type="similarity">
    <text evidence="1">Belongs to the ParB family.</text>
</comment>
<dbReference type="SUPFAM" id="SSF109709">
    <property type="entry name" value="KorB DNA-binding domain-like"/>
    <property type="match status" value="1"/>
</dbReference>
<dbReference type="InterPro" id="IPR003115">
    <property type="entry name" value="ParB_N"/>
</dbReference>
<dbReference type="EMBL" id="CYUD01000005">
    <property type="protein sequence ID" value="CUJ98563.1"/>
    <property type="molecule type" value="Genomic_DNA"/>
</dbReference>
<dbReference type="OrthoDB" id="7908920at2"/>
<dbReference type="PANTHER" id="PTHR33375">
    <property type="entry name" value="CHROMOSOME-PARTITIONING PROTEIN PARB-RELATED"/>
    <property type="match status" value="1"/>
</dbReference>
<dbReference type="NCBIfam" id="TIGR03454">
    <property type="entry name" value="partition_RepB"/>
    <property type="match status" value="1"/>
</dbReference>
<name>A0A0P1I945_9RHOB</name>
<organism evidence="3 4">
    <name type="scientific">Ruegeria denitrificans</name>
    <dbReference type="NCBI Taxonomy" id="1715692"/>
    <lineage>
        <taxon>Bacteria</taxon>
        <taxon>Pseudomonadati</taxon>
        <taxon>Pseudomonadota</taxon>
        <taxon>Alphaproteobacteria</taxon>
        <taxon>Rhodobacterales</taxon>
        <taxon>Roseobacteraceae</taxon>
        <taxon>Ruegeria</taxon>
    </lineage>
</organism>
<dbReference type="InterPro" id="IPR037972">
    <property type="entry name" value="RepB_N"/>
</dbReference>
<accession>A0A0P1I945</accession>
<dbReference type="Pfam" id="PF07506">
    <property type="entry name" value="RepB"/>
    <property type="match status" value="1"/>
</dbReference>
<evidence type="ECO:0000313" key="3">
    <source>
        <dbReference type="EMBL" id="CUJ98563.1"/>
    </source>
</evidence>
<reference evidence="4" key="1">
    <citation type="submission" date="2015-09" db="EMBL/GenBank/DDBJ databases">
        <authorList>
            <person name="Rodrigo-Torres L."/>
            <person name="Arahal D.R."/>
        </authorList>
    </citation>
    <scope>NUCLEOTIDE SEQUENCE [LARGE SCALE GENOMIC DNA]</scope>
    <source>
        <strain evidence="4">CECT 5091</strain>
    </source>
</reference>
<proteinExistence type="inferred from homology"/>
<dbReference type="AlphaFoldDB" id="A0A0P1I945"/>
<feature type="domain" description="ParB-like N-terminal" evidence="2">
    <location>
        <begin position="65"/>
        <end position="155"/>
    </location>
</feature>
<dbReference type="NCBIfam" id="TIGR00180">
    <property type="entry name" value="parB_part"/>
    <property type="match status" value="1"/>
</dbReference>
<dbReference type="GO" id="GO:0007059">
    <property type="term" value="P:chromosome segregation"/>
    <property type="evidence" value="ECO:0007669"/>
    <property type="project" value="TreeGrafter"/>
</dbReference>
<dbReference type="PANTHER" id="PTHR33375:SF1">
    <property type="entry name" value="CHROMOSOME-PARTITIONING PROTEIN PARB-RELATED"/>
    <property type="match status" value="1"/>
</dbReference>
<keyword evidence="4" id="KW-1185">Reference proteome</keyword>
<dbReference type="SUPFAM" id="SSF110849">
    <property type="entry name" value="ParB/Sulfiredoxin"/>
    <property type="match status" value="1"/>
</dbReference>
<dbReference type="InterPro" id="IPR004437">
    <property type="entry name" value="ParB/RepB/Spo0J"/>
</dbReference>
<dbReference type="InterPro" id="IPR011111">
    <property type="entry name" value="Plasmid_RepB"/>
</dbReference>
<dbReference type="InterPro" id="IPR017819">
    <property type="entry name" value="Plasmid_partition_RepB"/>
</dbReference>
<evidence type="ECO:0000313" key="4">
    <source>
        <dbReference type="Proteomes" id="UP000051260"/>
    </source>
</evidence>
<dbReference type="RefSeq" id="WP_058281652.1">
    <property type="nucleotide sequence ID" value="NZ_CYUD01000005.1"/>
</dbReference>
<dbReference type="InterPro" id="IPR036086">
    <property type="entry name" value="ParB/Sulfiredoxin_sf"/>
</dbReference>
<dbReference type="GO" id="GO:0003677">
    <property type="term" value="F:DNA binding"/>
    <property type="evidence" value="ECO:0007669"/>
    <property type="project" value="InterPro"/>
</dbReference>
<dbReference type="Gene3D" id="3.90.1530.30">
    <property type="match status" value="1"/>
</dbReference>
<dbReference type="Gene3D" id="1.10.10.2830">
    <property type="match status" value="1"/>
</dbReference>